<evidence type="ECO:0000313" key="15">
    <source>
        <dbReference type="EMBL" id="OJT13596.1"/>
    </source>
</evidence>
<evidence type="ECO:0000313" key="16">
    <source>
        <dbReference type="Proteomes" id="UP000184267"/>
    </source>
</evidence>
<dbReference type="AlphaFoldDB" id="A0A1M2W1C1"/>
<dbReference type="InterPro" id="IPR036396">
    <property type="entry name" value="Cyt_P450_sf"/>
</dbReference>
<dbReference type="PANTHER" id="PTHR46300">
    <property type="entry name" value="P450, PUTATIVE (EUROFUNG)-RELATED-RELATED"/>
    <property type="match status" value="1"/>
</dbReference>
<evidence type="ECO:0000256" key="1">
    <source>
        <dbReference type="ARBA" id="ARBA00001971"/>
    </source>
</evidence>
<dbReference type="PRINTS" id="PR00385">
    <property type="entry name" value="P450"/>
</dbReference>
<dbReference type="GO" id="GO:0004497">
    <property type="term" value="F:monooxygenase activity"/>
    <property type="evidence" value="ECO:0007669"/>
    <property type="project" value="UniProtKB-KW"/>
</dbReference>
<comment type="cofactor">
    <cofactor evidence="1 13">
        <name>heme</name>
        <dbReference type="ChEBI" id="CHEBI:30413"/>
    </cofactor>
</comment>
<dbReference type="InterPro" id="IPR001128">
    <property type="entry name" value="Cyt_P450"/>
</dbReference>
<protein>
    <submittedName>
        <fullName evidence="15">O-methylsterigmatocystin oxidoreductase</fullName>
    </submittedName>
</protein>
<evidence type="ECO:0000256" key="9">
    <source>
        <dbReference type="ARBA" id="ARBA00023002"/>
    </source>
</evidence>
<organism evidence="15 16">
    <name type="scientific">Trametes pubescens</name>
    <name type="common">White-rot fungus</name>
    <dbReference type="NCBI Taxonomy" id="154538"/>
    <lineage>
        <taxon>Eukaryota</taxon>
        <taxon>Fungi</taxon>
        <taxon>Dikarya</taxon>
        <taxon>Basidiomycota</taxon>
        <taxon>Agaricomycotina</taxon>
        <taxon>Agaricomycetes</taxon>
        <taxon>Polyporales</taxon>
        <taxon>Polyporaceae</taxon>
        <taxon>Trametes</taxon>
    </lineage>
</organism>
<dbReference type="PANTHER" id="PTHR46300:SF4">
    <property type="entry name" value="CYTOCHROME P450 98A3"/>
    <property type="match status" value="1"/>
</dbReference>
<accession>A0A1M2W1C1</accession>
<keyword evidence="7 13" id="KW-0479">Metal-binding</keyword>
<dbReference type="GO" id="GO:0016705">
    <property type="term" value="F:oxidoreductase activity, acting on paired donors, with incorporation or reduction of molecular oxygen"/>
    <property type="evidence" value="ECO:0007669"/>
    <property type="project" value="InterPro"/>
</dbReference>
<keyword evidence="5 13" id="KW-0349">Heme</keyword>
<keyword evidence="12" id="KW-0472">Membrane</keyword>
<dbReference type="SUPFAM" id="SSF48264">
    <property type="entry name" value="Cytochrome P450"/>
    <property type="match status" value="1"/>
</dbReference>
<dbReference type="GO" id="GO:0005506">
    <property type="term" value="F:iron ion binding"/>
    <property type="evidence" value="ECO:0007669"/>
    <property type="project" value="InterPro"/>
</dbReference>
<keyword evidence="10 13" id="KW-0408">Iron</keyword>
<keyword evidence="6" id="KW-0812">Transmembrane</keyword>
<dbReference type="PROSITE" id="PS00086">
    <property type="entry name" value="CYTOCHROME_P450"/>
    <property type="match status" value="1"/>
</dbReference>
<evidence type="ECO:0000256" key="7">
    <source>
        <dbReference type="ARBA" id="ARBA00022723"/>
    </source>
</evidence>
<dbReference type="InterPro" id="IPR050364">
    <property type="entry name" value="Cytochrome_P450_fung"/>
</dbReference>
<evidence type="ECO:0000256" key="11">
    <source>
        <dbReference type="ARBA" id="ARBA00023033"/>
    </source>
</evidence>
<dbReference type="GO" id="GO:0016020">
    <property type="term" value="C:membrane"/>
    <property type="evidence" value="ECO:0007669"/>
    <property type="project" value="UniProtKB-SubCell"/>
</dbReference>
<proteinExistence type="inferred from homology"/>
<dbReference type="EMBL" id="MNAD01000382">
    <property type="protein sequence ID" value="OJT13596.1"/>
    <property type="molecule type" value="Genomic_DNA"/>
</dbReference>
<dbReference type="InterPro" id="IPR017972">
    <property type="entry name" value="Cyt_P450_CS"/>
</dbReference>
<evidence type="ECO:0000256" key="5">
    <source>
        <dbReference type="ARBA" id="ARBA00022617"/>
    </source>
</evidence>
<dbReference type="Gene3D" id="1.10.630.10">
    <property type="entry name" value="Cytochrome P450"/>
    <property type="match status" value="1"/>
</dbReference>
<evidence type="ECO:0000256" key="14">
    <source>
        <dbReference type="RuleBase" id="RU000461"/>
    </source>
</evidence>
<keyword evidence="9 14" id="KW-0560">Oxidoreductase</keyword>
<dbReference type="STRING" id="154538.A0A1M2W1C1"/>
<gene>
    <name evidence="15" type="ORF">TRAPUB_9861</name>
</gene>
<evidence type="ECO:0000256" key="6">
    <source>
        <dbReference type="ARBA" id="ARBA00022692"/>
    </source>
</evidence>
<dbReference type="Pfam" id="PF00067">
    <property type="entry name" value="p450"/>
    <property type="match status" value="1"/>
</dbReference>
<dbReference type="PRINTS" id="PR00463">
    <property type="entry name" value="EP450I"/>
</dbReference>
<keyword evidence="16" id="KW-1185">Reference proteome</keyword>
<evidence type="ECO:0000256" key="2">
    <source>
        <dbReference type="ARBA" id="ARBA00004370"/>
    </source>
</evidence>
<dbReference type="OMA" id="IVIARWM"/>
<evidence type="ECO:0000256" key="3">
    <source>
        <dbReference type="ARBA" id="ARBA00005179"/>
    </source>
</evidence>
<evidence type="ECO:0000256" key="4">
    <source>
        <dbReference type="ARBA" id="ARBA00010617"/>
    </source>
</evidence>
<dbReference type="InterPro" id="IPR002401">
    <property type="entry name" value="Cyt_P450_E_grp-I"/>
</dbReference>
<feature type="binding site" description="axial binding residue" evidence="13">
    <location>
        <position position="191"/>
    </location>
    <ligand>
        <name>heme</name>
        <dbReference type="ChEBI" id="CHEBI:30413"/>
    </ligand>
    <ligandPart>
        <name>Fe</name>
        <dbReference type="ChEBI" id="CHEBI:18248"/>
    </ligandPart>
</feature>
<keyword evidence="11 14" id="KW-0503">Monooxygenase</keyword>
<evidence type="ECO:0000256" key="13">
    <source>
        <dbReference type="PIRSR" id="PIRSR602401-1"/>
    </source>
</evidence>
<comment type="subcellular location">
    <subcellularLocation>
        <location evidence="2">Membrane</location>
    </subcellularLocation>
</comment>
<sequence>MDRELYMSLMNRVRQQMSEGTAQPSMATVALERQSEFGLSDLETAYTLAGPWDAGVGTVVITIEVFLLAMLHHPDIQKKAQEEVDQVVGPSRMPEFADMEALPYVTALIKEVARWRPVAPTGFPHAVTEDDTYNGYHIPKGATVYANIHAIMQDPELFPEPEAFRPERFLGTTNPKLQNFTMQFGFGRRICPGLHIANQSVFIVIARWMLDRLLWAFDVVPATGPDGKPILPPTDDFTSGLITRPNPFPCAFETRQKGAADLIVLEADRAEAEAARWDTD</sequence>
<comment type="similarity">
    <text evidence="4 14">Belongs to the cytochrome P450 family.</text>
</comment>
<evidence type="ECO:0000256" key="8">
    <source>
        <dbReference type="ARBA" id="ARBA00022989"/>
    </source>
</evidence>
<dbReference type="GO" id="GO:0020037">
    <property type="term" value="F:heme binding"/>
    <property type="evidence" value="ECO:0007669"/>
    <property type="project" value="InterPro"/>
</dbReference>
<name>A0A1M2W1C1_TRAPU</name>
<comment type="pathway">
    <text evidence="3">Secondary metabolite biosynthesis.</text>
</comment>
<keyword evidence="8" id="KW-1133">Transmembrane helix</keyword>
<comment type="caution">
    <text evidence="15">The sequence shown here is derived from an EMBL/GenBank/DDBJ whole genome shotgun (WGS) entry which is preliminary data.</text>
</comment>
<evidence type="ECO:0000256" key="10">
    <source>
        <dbReference type="ARBA" id="ARBA00023004"/>
    </source>
</evidence>
<dbReference type="Proteomes" id="UP000184267">
    <property type="component" value="Unassembled WGS sequence"/>
</dbReference>
<evidence type="ECO:0000256" key="12">
    <source>
        <dbReference type="ARBA" id="ARBA00023136"/>
    </source>
</evidence>
<reference evidence="15 16" key="1">
    <citation type="submission" date="2016-10" db="EMBL/GenBank/DDBJ databases">
        <title>Genome sequence of the basidiomycete white-rot fungus Trametes pubescens.</title>
        <authorList>
            <person name="Makela M.R."/>
            <person name="Granchi Z."/>
            <person name="Peng M."/>
            <person name="De Vries R.P."/>
            <person name="Grigoriev I."/>
            <person name="Riley R."/>
            <person name="Hilden K."/>
        </authorList>
    </citation>
    <scope>NUCLEOTIDE SEQUENCE [LARGE SCALE GENOMIC DNA]</scope>
    <source>
        <strain evidence="15 16">FBCC735</strain>
    </source>
</reference>
<dbReference type="OrthoDB" id="1055148at2759"/>